<dbReference type="AlphaFoldDB" id="A0A9Q1ATE0"/>
<dbReference type="PANTHER" id="PTHR23120">
    <property type="entry name" value="MAESTRO-RELATED HEAT DOMAIN-CONTAINING"/>
    <property type="match status" value="1"/>
</dbReference>
<dbReference type="InterPro" id="IPR011989">
    <property type="entry name" value="ARM-like"/>
</dbReference>
<comment type="caution">
    <text evidence="2">The sequence shown here is derived from an EMBL/GenBank/DDBJ whole genome shotgun (WGS) entry which is preliminary data.</text>
</comment>
<dbReference type="PANTHER" id="PTHR23120:SF40">
    <property type="entry name" value="MAESTRO HEAT-LIKE REPEAT-CONTAINING PROTEIN FAMILY MEMBER 6"/>
    <property type="match status" value="1"/>
</dbReference>
<evidence type="ECO:0000313" key="2">
    <source>
        <dbReference type="EMBL" id="KAJ7309757.1"/>
    </source>
</evidence>
<dbReference type="InterPro" id="IPR045206">
    <property type="entry name" value="Maestro_heat-like_prot"/>
</dbReference>
<dbReference type="EMBL" id="JAPFRF010000016">
    <property type="protein sequence ID" value="KAJ7309757.1"/>
    <property type="molecule type" value="Genomic_DNA"/>
</dbReference>
<feature type="compositionally biased region" description="Acidic residues" evidence="1">
    <location>
        <begin position="393"/>
        <end position="406"/>
    </location>
</feature>
<accession>A0A9Q1ATE0</accession>
<sequence>MATPWHYDKSCLGRTSGGRGPESLHFASYFVEAGVKMLSKVRQFFTRKERGVGEEKRGYCPFWRRLPCFRRKIHPAGVRVQSSTEGLSTAVLTLAVGESLHPSSAGSSSLMQGLFKRTRNTSYSTQMRRCSLPPYMSPSVRSAIAFASCEPGSAIDWFLRRRLRRMQVIPMTDKIYFMHDVVVCCQDALDRGKDHLGVLYPKTAILGVVLEVMCELVQLQNTENLLFWVIRAIYYLSQIKPSTPRDMETYLLDLVLQAISKLGEPEDDPVRQASYNIMSADLPHLLQGLWEEEPSSAHLLSILNHLRVWIYSPKGQERVWAMETMAAFLRNSTPLPDFHLPELVLQLKGLLIDIGICVTDTKEEVRTYAREILRHLRPLLPSRREEILIEDLEEEEETVEEEEMEKTEERKQRKRRKAKIELGP</sequence>
<feature type="region of interest" description="Disordered" evidence="1">
    <location>
        <begin position="393"/>
        <end position="424"/>
    </location>
</feature>
<dbReference type="Gene3D" id="1.25.10.10">
    <property type="entry name" value="Leucine-rich Repeat Variant"/>
    <property type="match status" value="1"/>
</dbReference>
<name>A0A9Q1ATE0_9SAUR</name>
<dbReference type="InterPro" id="IPR016024">
    <property type="entry name" value="ARM-type_fold"/>
</dbReference>
<proteinExistence type="predicted"/>
<gene>
    <name evidence="2" type="ORF">JRQ81_007822</name>
</gene>
<keyword evidence="3" id="KW-1185">Reference proteome</keyword>
<evidence type="ECO:0000313" key="3">
    <source>
        <dbReference type="Proteomes" id="UP001142489"/>
    </source>
</evidence>
<dbReference type="OrthoDB" id="9427433at2759"/>
<protein>
    <submittedName>
        <fullName evidence="2">Uncharacterized protein</fullName>
    </submittedName>
</protein>
<evidence type="ECO:0000256" key="1">
    <source>
        <dbReference type="SAM" id="MobiDB-lite"/>
    </source>
</evidence>
<organism evidence="2 3">
    <name type="scientific">Phrynocephalus forsythii</name>
    <dbReference type="NCBI Taxonomy" id="171643"/>
    <lineage>
        <taxon>Eukaryota</taxon>
        <taxon>Metazoa</taxon>
        <taxon>Chordata</taxon>
        <taxon>Craniata</taxon>
        <taxon>Vertebrata</taxon>
        <taxon>Euteleostomi</taxon>
        <taxon>Lepidosauria</taxon>
        <taxon>Squamata</taxon>
        <taxon>Bifurcata</taxon>
        <taxon>Unidentata</taxon>
        <taxon>Episquamata</taxon>
        <taxon>Toxicofera</taxon>
        <taxon>Iguania</taxon>
        <taxon>Acrodonta</taxon>
        <taxon>Agamidae</taxon>
        <taxon>Agaminae</taxon>
        <taxon>Phrynocephalus</taxon>
    </lineage>
</organism>
<dbReference type="GO" id="GO:0005737">
    <property type="term" value="C:cytoplasm"/>
    <property type="evidence" value="ECO:0007669"/>
    <property type="project" value="TreeGrafter"/>
</dbReference>
<dbReference type="Proteomes" id="UP001142489">
    <property type="component" value="Unassembled WGS sequence"/>
</dbReference>
<reference evidence="2" key="1">
    <citation type="journal article" date="2023" name="DNA Res.">
        <title>Chromosome-level genome assembly of Phrynocephalus forsythii using third-generation DNA sequencing and Hi-C analysis.</title>
        <authorList>
            <person name="Qi Y."/>
            <person name="Zhao W."/>
            <person name="Zhao Y."/>
            <person name="Niu C."/>
            <person name="Cao S."/>
            <person name="Zhang Y."/>
        </authorList>
    </citation>
    <scope>NUCLEOTIDE SEQUENCE</scope>
    <source>
        <tissue evidence="2">Muscle</tissue>
    </source>
</reference>
<dbReference type="SUPFAM" id="SSF48371">
    <property type="entry name" value="ARM repeat"/>
    <property type="match status" value="1"/>
</dbReference>